<dbReference type="Proteomes" id="UP000278035">
    <property type="component" value="Chromosome"/>
</dbReference>
<gene>
    <name evidence="2" type="ORF">EGC82_20935</name>
</gene>
<evidence type="ECO:0000313" key="2">
    <source>
        <dbReference type="EMBL" id="AZG75004.1"/>
    </source>
</evidence>
<evidence type="ECO:0000313" key="3">
    <source>
        <dbReference type="Proteomes" id="UP000278035"/>
    </source>
</evidence>
<dbReference type="RefSeq" id="WP_124732470.1">
    <property type="nucleotide sequence ID" value="NZ_CBCSKC010000002.1"/>
</dbReference>
<keyword evidence="3" id="KW-1185">Reference proteome</keyword>
<keyword evidence="1" id="KW-0732">Signal</keyword>
<protein>
    <recommendedName>
        <fullName evidence="4">DUF1579 domain-containing protein</fullName>
    </recommendedName>
</protein>
<evidence type="ECO:0000256" key="1">
    <source>
        <dbReference type="SAM" id="SignalP"/>
    </source>
</evidence>
<reference evidence="3" key="1">
    <citation type="submission" date="2018-11" db="EMBL/GenBank/DDBJ databases">
        <title>Shewanella sp. M2.</title>
        <authorList>
            <person name="Hwang Y.J."/>
            <person name="Hwang C.Y."/>
        </authorList>
    </citation>
    <scope>NUCLEOTIDE SEQUENCE [LARGE SCALE GENOMIC DNA]</scope>
    <source>
        <strain evidence="3">LMG 19866</strain>
    </source>
</reference>
<dbReference type="EMBL" id="CP034015">
    <property type="protein sequence ID" value="AZG75004.1"/>
    <property type="molecule type" value="Genomic_DNA"/>
</dbReference>
<proteinExistence type="predicted"/>
<dbReference type="AlphaFoldDB" id="A0A3G8M065"/>
<dbReference type="KEGG" id="slj:EGC82_20935"/>
<feature type="chain" id="PRO_5017963850" description="DUF1579 domain-containing protein" evidence="1">
    <location>
        <begin position="26"/>
        <end position="187"/>
    </location>
</feature>
<dbReference type="OrthoDB" id="6271529at2"/>
<name>A0A3G8M065_9GAMM</name>
<organism evidence="2 3">
    <name type="scientific">Shewanella livingstonensis</name>
    <dbReference type="NCBI Taxonomy" id="150120"/>
    <lineage>
        <taxon>Bacteria</taxon>
        <taxon>Pseudomonadati</taxon>
        <taxon>Pseudomonadota</taxon>
        <taxon>Gammaproteobacteria</taxon>
        <taxon>Alteromonadales</taxon>
        <taxon>Shewanellaceae</taxon>
        <taxon>Shewanella</taxon>
    </lineage>
</organism>
<sequence>MIQQSRSILLLSLLLLVVHSTSAYAARVTLDTFCSQLVGEWHGSAANPNVVPKKVSTSVMCSADKRNLYISVSRGSRFSNSETWWFRQQQEHILLLYANGVTDDISQQLTLYEQAGSYSFLGKGEINQRPALVQLQFDPVTRNDDSIAEEWQWQQSAHYLDDDSDQYQVIRAISLLKTSTAVTPPTE</sequence>
<evidence type="ECO:0008006" key="4">
    <source>
        <dbReference type="Google" id="ProtNLM"/>
    </source>
</evidence>
<feature type="signal peptide" evidence="1">
    <location>
        <begin position="1"/>
        <end position="25"/>
    </location>
</feature>
<accession>A0A3G8M065</accession>